<dbReference type="PANTHER" id="PTHR31066">
    <property type="entry name" value="OS05G0427100 PROTEIN-RELATED"/>
    <property type="match status" value="1"/>
</dbReference>
<dbReference type="InterPro" id="IPR053198">
    <property type="entry name" value="Gynoecium_Dev_Regulator"/>
</dbReference>
<dbReference type="InterPro" id="IPR000270">
    <property type="entry name" value="PB1_dom"/>
</dbReference>
<evidence type="ECO:0000313" key="2">
    <source>
        <dbReference type="EMBL" id="KAK6125429.1"/>
    </source>
</evidence>
<reference evidence="2 3" key="1">
    <citation type="journal article" date="2021" name="Comput. Struct. Biotechnol. J.">
        <title>De novo genome assembly of the potent medicinal plant Rehmannia glutinosa using nanopore technology.</title>
        <authorList>
            <person name="Ma L."/>
            <person name="Dong C."/>
            <person name="Song C."/>
            <person name="Wang X."/>
            <person name="Zheng X."/>
            <person name="Niu Y."/>
            <person name="Chen S."/>
            <person name="Feng W."/>
        </authorList>
    </citation>
    <scope>NUCLEOTIDE SEQUENCE [LARGE SCALE GENOMIC DNA]</scope>
    <source>
        <strain evidence="2">DH-2019</strain>
    </source>
</reference>
<keyword evidence="3" id="KW-1185">Reference proteome</keyword>
<sequence>MEPPPPPPLPPFAASKLRLMCSYGGHIVPRPHDKVLFYAGGESRIVSVDRRTTAGSLSAFCAHLSRTVFNNRPFHLKYQLPNEELDSLISVITDEDLANMIEENDRIAPPGRIRLFLFPIKPESIGSALFDPKSETWFSDALESTRILQKGQSADSGLLMGVGLDLEAQVETGSNGGEGKVGPESLVLETCSSFGSTSSSLSVTNSPTIGIRVPSSTSIDSEISVGNLAAPPKFGILPEPLIPVGLEESPENPFSDPSYNITTQKPVQILGYPPLSQLPDIKKQQPETQLIQGPLQYPPLSQLPDIKKQQPETQLIQGPLQYVPQYTAPMPIPPYYPVYQMPIHQPHISCPPTQPYPVYVVPVRPTQQYPNVSMPVDVNITSSTIRPPLHPQTAVIPQPLAAHKEVFGPQIAESAVKAYCSIPAPTQLVNIPSHQGQLVMGPLERHIASEPIMTASVVPAIQGNEFDDDIAYNAIYKTQPIPPVLPSQYQAVAKGTLMLPEPSVKVQHTKRHILHIPLNDDKF</sequence>
<evidence type="ECO:0000259" key="1">
    <source>
        <dbReference type="SMART" id="SM00666"/>
    </source>
</evidence>
<dbReference type="PANTHER" id="PTHR31066:SF88">
    <property type="entry name" value="PB1 DOMAIN-CONTAINING PROTEIN"/>
    <property type="match status" value="1"/>
</dbReference>
<dbReference type="Proteomes" id="UP001318860">
    <property type="component" value="Unassembled WGS sequence"/>
</dbReference>
<gene>
    <name evidence="2" type="ORF">DH2020_040823</name>
</gene>
<dbReference type="CDD" id="cd06410">
    <property type="entry name" value="PB1_UP2"/>
    <property type="match status" value="1"/>
</dbReference>
<dbReference type="SUPFAM" id="SSF54277">
    <property type="entry name" value="CAD &amp; PB1 domains"/>
    <property type="match status" value="1"/>
</dbReference>
<dbReference type="Gene3D" id="3.10.20.90">
    <property type="entry name" value="Phosphatidylinositol 3-kinase Catalytic Subunit, Chain A, domain 1"/>
    <property type="match status" value="1"/>
</dbReference>
<protein>
    <recommendedName>
        <fullName evidence="1">PB1 domain-containing protein</fullName>
    </recommendedName>
</protein>
<organism evidence="2 3">
    <name type="scientific">Rehmannia glutinosa</name>
    <name type="common">Chinese foxglove</name>
    <dbReference type="NCBI Taxonomy" id="99300"/>
    <lineage>
        <taxon>Eukaryota</taxon>
        <taxon>Viridiplantae</taxon>
        <taxon>Streptophyta</taxon>
        <taxon>Embryophyta</taxon>
        <taxon>Tracheophyta</taxon>
        <taxon>Spermatophyta</taxon>
        <taxon>Magnoliopsida</taxon>
        <taxon>eudicotyledons</taxon>
        <taxon>Gunneridae</taxon>
        <taxon>Pentapetalae</taxon>
        <taxon>asterids</taxon>
        <taxon>lamiids</taxon>
        <taxon>Lamiales</taxon>
        <taxon>Orobanchaceae</taxon>
        <taxon>Rehmannieae</taxon>
        <taxon>Rehmannia</taxon>
    </lineage>
</organism>
<accession>A0ABR0UT16</accession>
<dbReference type="EMBL" id="JABTTQ020002223">
    <property type="protein sequence ID" value="KAK6125429.1"/>
    <property type="molecule type" value="Genomic_DNA"/>
</dbReference>
<proteinExistence type="predicted"/>
<name>A0ABR0UT16_REHGL</name>
<comment type="caution">
    <text evidence="2">The sequence shown here is derived from an EMBL/GenBank/DDBJ whole genome shotgun (WGS) entry which is preliminary data.</text>
</comment>
<dbReference type="Pfam" id="PF00564">
    <property type="entry name" value="PB1"/>
    <property type="match status" value="1"/>
</dbReference>
<dbReference type="SMART" id="SM00666">
    <property type="entry name" value="PB1"/>
    <property type="match status" value="1"/>
</dbReference>
<feature type="domain" description="PB1" evidence="1">
    <location>
        <begin position="31"/>
        <end position="120"/>
    </location>
</feature>
<evidence type="ECO:0000313" key="3">
    <source>
        <dbReference type="Proteomes" id="UP001318860"/>
    </source>
</evidence>